<accession>A0AAQ4E0D5</accession>
<gene>
    <name evidence="2" type="ORF">V5799_015360</name>
</gene>
<evidence type="ECO:0000313" key="2">
    <source>
        <dbReference type="EMBL" id="KAK8768175.1"/>
    </source>
</evidence>
<sequence>MCTAEEDADSSDDETEDSKCATPEDAGGSDVPLAEGQAPVPLAATKTKAVSRSPSCRCPRSEAPFSALRLVQSAGLANDEVPCICCTDDADSLSELQVQQSALYSEGSVSVQSRLESSVTTSASAGPVTRTVHVTTTVSSVSPVEPFRGGYSRRCLNSMTTVCVPLLVDRFTWQSGRVPHAIVRQPSIRRRSGSSAARANLSSQCLARSSARAEPDFTADGLKEDAVACANNSPRVRDETAVTVKELAASLKHLEKDTDEPIRFFFTTPSPTVENSVGFGATHGLVKQGQCAVEARPPSLALTENVWRCHRRDDTGAARAKGGGPVPKVPERPTDLPSKKASAYLVT</sequence>
<feature type="compositionally biased region" description="Acidic residues" evidence="1">
    <location>
        <begin position="1"/>
        <end position="16"/>
    </location>
</feature>
<feature type="compositionally biased region" description="Basic and acidic residues" evidence="1">
    <location>
        <begin position="329"/>
        <end position="338"/>
    </location>
</feature>
<dbReference type="Proteomes" id="UP001321473">
    <property type="component" value="Unassembled WGS sequence"/>
</dbReference>
<dbReference type="EMBL" id="JARKHS020024381">
    <property type="protein sequence ID" value="KAK8768175.1"/>
    <property type="molecule type" value="Genomic_DNA"/>
</dbReference>
<keyword evidence="3" id="KW-1185">Reference proteome</keyword>
<feature type="region of interest" description="Disordered" evidence="1">
    <location>
        <begin position="315"/>
        <end position="347"/>
    </location>
</feature>
<feature type="region of interest" description="Disordered" evidence="1">
    <location>
        <begin position="1"/>
        <end position="43"/>
    </location>
</feature>
<dbReference type="AlphaFoldDB" id="A0AAQ4E0D5"/>
<comment type="caution">
    <text evidence="2">The sequence shown here is derived from an EMBL/GenBank/DDBJ whole genome shotgun (WGS) entry which is preliminary data.</text>
</comment>
<evidence type="ECO:0000313" key="3">
    <source>
        <dbReference type="Proteomes" id="UP001321473"/>
    </source>
</evidence>
<protein>
    <submittedName>
        <fullName evidence="2">Uncharacterized protein</fullName>
    </submittedName>
</protein>
<name>A0AAQ4E0D5_AMBAM</name>
<evidence type="ECO:0000256" key="1">
    <source>
        <dbReference type="SAM" id="MobiDB-lite"/>
    </source>
</evidence>
<reference evidence="2 3" key="1">
    <citation type="journal article" date="2023" name="Arcadia Sci">
        <title>De novo assembly of a long-read Amblyomma americanum tick genome.</title>
        <authorList>
            <person name="Chou S."/>
            <person name="Poskanzer K.E."/>
            <person name="Rollins M."/>
            <person name="Thuy-Boun P.S."/>
        </authorList>
    </citation>
    <scope>NUCLEOTIDE SEQUENCE [LARGE SCALE GENOMIC DNA]</scope>
    <source>
        <strain evidence="2">F_SG_1</strain>
        <tissue evidence="2">Salivary glands</tissue>
    </source>
</reference>
<proteinExistence type="predicted"/>
<organism evidence="2 3">
    <name type="scientific">Amblyomma americanum</name>
    <name type="common">Lone star tick</name>
    <dbReference type="NCBI Taxonomy" id="6943"/>
    <lineage>
        <taxon>Eukaryota</taxon>
        <taxon>Metazoa</taxon>
        <taxon>Ecdysozoa</taxon>
        <taxon>Arthropoda</taxon>
        <taxon>Chelicerata</taxon>
        <taxon>Arachnida</taxon>
        <taxon>Acari</taxon>
        <taxon>Parasitiformes</taxon>
        <taxon>Ixodida</taxon>
        <taxon>Ixodoidea</taxon>
        <taxon>Ixodidae</taxon>
        <taxon>Amblyomminae</taxon>
        <taxon>Amblyomma</taxon>
    </lineage>
</organism>